<protein>
    <submittedName>
        <fullName evidence="3">Uncharacterized protein</fullName>
    </submittedName>
</protein>
<dbReference type="Gene3D" id="3.30.565.10">
    <property type="entry name" value="Histidine kinase-like ATPase, C-terminal domain"/>
    <property type="match status" value="1"/>
</dbReference>
<evidence type="ECO:0000313" key="3">
    <source>
        <dbReference type="EMBL" id="KAH0778043.1"/>
    </source>
</evidence>
<evidence type="ECO:0000256" key="2">
    <source>
        <dbReference type="SAM" id="Phobius"/>
    </source>
</evidence>
<dbReference type="PANTHER" id="PTHR10073">
    <property type="entry name" value="DNA MISMATCH REPAIR PROTEIN MLH, PMS, MUTL"/>
    <property type="match status" value="1"/>
</dbReference>
<proteinExistence type="inferred from homology"/>
<comment type="caution">
    <text evidence="3">The sequence shown here is derived from an EMBL/GenBank/DDBJ whole genome shotgun (WGS) entry which is preliminary data.</text>
</comment>
<keyword evidence="2" id="KW-0812">Transmembrane</keyword>
<comment type="similarity">
    <text evidence="1">Belongs to the DNA mismatch repair MutL/HexB family.</text>
</comment>
<keyword evidence="4" id="KW-1185">Reference proteome</keyword>
<dbReference type="EMBL" id="JAIVGD010000003">
    <property type="protein sequence ID" value="KAH0778043.1"/>
    <property type="molecule type" value="Genomic_DNA"/>
</dbReference>
<keyword evidence="2" id="KW-1133">Transmembrane helix</keyword>
<evidence type="ECO:0000313" key="4">
    <source>
        <dbReference type="Proteomes" id="UP000826656"/>
    </source>
</evidence>
<dbReference type="Proteomes" id="UP000826656">
    <property type="component" value="Unassembled WGS sequence"/>
</dbReference>
<name>A0ABQ7WBC1_SOLTU</name>
<dbReference type="InterPro" id="IPR036890">
    <property type="entry name" value="HATPase_C_sf"/>
</dbReference>
<accession>A0ABQ7WBC1</accession>
<feature type="transmembrane region" description="Helical" evidence="2">
    <location>
        <begin position="315"/>
        <end position="336"/>
    </location>
</feature>
<sequence length="520" mass="58527">MRSYLDKRGQQPILIPSKNWYIYGHLMSSLKLATNYYTTMLAKFRTGVGPATFIRKHQDHLPVKPISEHEVGVVIARSRDLNLIHKQPTSVTLVAVPCILGVNLTDVDLFEFLEQVSTSYPVSVIIGIGTCYVKMDDNGFGVSARWTADGRKIWQSFFAKCWTDIFFSIVLVASLCRQFMCLFPSSSVMPPFRLAILTMVSYACVTLGTSKCFHSDVMHAFPANFVLKGGEALSSISDVKWSYPYLDEATQQGISVLQSRSAAMAVALSPFAWFYYKSEPQKKELAERHLKSSEVELEHIYIGALALLPSFWRQYVLVSFIFCYAFFLSGHFNYGFVCFLTPAASKYSHSDDMHAFPASFGFKGEALSSVSDVSLLEIVSKTHVRRHGYRKHSVYRTTSVCTLELMIVDKMFVQQEILVSFKIVDIEKSVLVISAIFPVWFIRFCSLSCNEDDLLCTRASPSPLPLLSSGFGLHLSSLNKLNANDGSFKISGYISGPDVYTVKVLQYFCSHLFQYIFLNN</sequence>
<reference evidence="3 4" key="1">
    <citation type="journal article" date="2021" name="bioRxiv">
        <title>Chromosome-scale and haplotype-resolved genome assembly of a tetraploid potato cultivar.</title>
        <authorList>
            <person name="Sun H."/>
            <person name="Jiao W.-B."/>
            <person name="Krause K."/>
            <person name="Campoy J.A."/>
            <person name="Goel M."/>
            <person name="Folz-Donahue K."/>
            <person name="Kukat C."/>
            <person name="Huettel B."/>
            <person name="Schneeberger K."/>
        </authorList>
    </citation>
    <scope>NUCLEOTIDE SEQUENCE [LARGE SCALE GENOMIC DNA]</scope>
    <source>
        <strain evidence="3">SolTubOtavaFocal</strain>
        <tissue evidence="3">Leaves</tissue>
    </source>
</reference>
<dbReference type="PANTHER" id="PTHR10073:SF47">
    <property type="entry name" value="DNA MISMATCH REPAIR PROTEIN MLH3"/>
    <property type="match status" value="1"/>
</dbReference>
<keyword evidence="2" id="KW-0472">Membrane</keyword>
<gene>
    <name evidence="3" type="ORF">KY290_009454</name>
</gene>
<organism evidence="3 4">
    <name type="scientific">Solanum tuberosum</name>
    <name type="common">Potato</name>
    <dbReference type="NCBI Taxonomy" id="4113"/>
    <lineage>
        <taxon>Eukaryota</taxon>
        <taxon>Viridiplantae</taxon>
        <taxon>Streptophyta</taxon>
        <taxon>Embryophyta</taxon>
        <taxon>Tracheophyta</taxon>
        <taxon>Spermatophyta</taxon>
        <taxon>Magnoliopsida</taxon>
        <taxon>eudicotyledons</taxon>
        <taxon>Gunneridae</taxon>
        <taxon>Pentapetalae</taxon>
        <taxon>asterids</taxon>
        <taxon>lamiids</taxon>
        <taxon>Solanales</taxon>
        <taxon>Solanaceae</taxon>
        <taxon>Solanoideae</taxon>
        <taxon>Solaneae</taxon>
        <taxon>Solanum</taxon>
    </lineage>
</organism>
<dbReference type="InterPro" id="IPR038973">
    <property type="entry name" value="MutL/Mlh/Pms-like"/>
</dbReference>
<evidence type="ECO:0000256" key="1">
    <source>
        <dbReference type="ARBA" id="ARBA00006082"/>
    </source>
</evidence>